<evidence type="ECO:0000256" key="1">
    <source>
        <dbReference type="SAM" id="SignalP"/>
    </source>
</evidence>
<evidence type="ECO:0000313" key="2">
    <source>
        <dbReference type="Proteomes" id="UP000046392"/>
    </source>
</evidence>
<dbReference type="Proteomes" id="UP000046392">
    <property type="component" value="Unplaced"/>
</dbReference>
<sequence>MHFKVIVTLLLFTIHAAIEARFRLFRSKAFSVAIKGKLTCPHHRKGFALVMISFNKKPEVDKHPVAKHYAKFDLSFYLSKMFEYRRGYPREYNLKN</sequence>
<feature type="chain" id="PRO_5005894109" evidence="1">
    <location>
        <begin position="21"/>
        <end position="96"/>
    </location>
</feature>
<keyword evidence="1" id="KW-0732">Signal</keyword>
<dbReference type="WBParaSite" id="SPAL_0000399400.1">
    <property type="protein sequence ID" value="SPAL_0000399400.1"/>
    <property type="gene ID" value="SPAL_0000399400"/>
</dbReference>
<accession>A0A0N5BDA6</accession>
<protein>
    <submittedName>
        <fullName evidence="3">Transthyretin-like family protein</fullName>
    </submittedName>
</protein>
<proteinExistence type="predicted"/>
<dbReference type="AlphaFoldDB" id="A0A0N5BDA6"/>
<feature type="signal peptide" evidence="1">
    <location>
        <begin position="1"/>
        <end position="20"/>
    </location>
</feature>
<evidence type="ECO:0000313" key="3">
    <source>
        <dbReference type="WBParaSite" id="SPAL_0000399400.1"/>
    </source>
</evidence>
<name>A0A0N5BDA6_STREA</name>
<reference evidence="3" key="1">
    <citation type="submission" date="2017-02" db="UniProtKB">
        <authorList>
            <consortium name="WormBaseParasite"/>
        </authorList>
    </citation>
    <scope>IDENTIFICATION</scope>
</reference>
<organism evidence="2 3">
    <name type="scientific">Strongyloides papillosus</name>
    <name type="common">Intestinal threadworm</name>
    <dbReference type="NCBI Taxonomy" id="174720"/>
    <lineage>
        <taxon>Eukaryota</taxon>
        <taxon>Metazoa</taxon>
        <taxon>Ecdysozoa</taxon>
        <taxon>Nematoda</taxon>
        <taxon>Chromadorea</taxon>
        <taxon>Rhabditida</taxon>
        <taxon>Tylenchina</taxon>
        <taxon>Panagrolaimomorpha</taxon>
        <taxon>Strongyloidoidea</taxon>
        <taxon>Strongyloididae</taxon>
        <taxon>Strongyloides</taxon>
    </lineage>
</organism>
<keyword evidence="2" id="KW-1185">Reference proteome</keyword>